<protein>
    <submittedName>
        <fullName evidence="1">Uncharacterized protein</fullName>
    </submittedName>
</protein>
<gene>
    <name evidence="1" type="ORF">SBA1_190033</name>
</gene>
<dbReference type="EMBL" id="OMOD01000101">
    <property type="protein sequence ID" value="SPF37901.1"/>
    <property type="molecule type" value="Genomic_DNA"/>
</dbReference>
<evidence type="ECO:0000313" key="2">
    <source>
        <dbReference type="Proteomes" id="UP000238701"/>
    </source>
</evidence>
<organism evidence="1 2">
    <name type="scientific">Candidatus Sulfotelmatobacter kueseliae</name>
    <dbReference type="NCBI Taxonomy" id="2042962"/>
    <lineage>
        <taxon>Bacteria</taxon>
        <taxon>Pseudomonadati</taxon>
        <taxon>Acidobacteriota</taxon>
        <taxon>Terriglobia</taxon>
        <taxon>Terriglobales</taxon>
        <taxon>Candidatus Korobacteraceae</taxon>
        <taxon>Candidatus Sulfotelmatobacter</taxon>
    </lineage>
</organism>
<reference evidence="2" key="1">
    <citation type="submission" date="2018-02" db="EMBL/GenBank/DDBJ databases">
        <authorList>
            <person name="Hausmann B."/>
        </authorList>
    </citation>
    <scope>NUCLEOTIDE SEQUENCE [LARGE SCALE GENOMIC DNA]</scope>
    <source>
        <strain evidence="2">Peat soil MAG SbA1</strain>
    </source>
</reference>
<evidence type="ECO:0000313" key="1">
    <source>
        <dbReference type="EMBL" id="SPF37901.1"/>
    </source>
</evidence>
<name>A0A2U3KDZ8_9BACT</name>
<sequence>MSPDGSNICAAQSASLLPQTIVDGMFLKPSPENSRNPLGKTLRLRLDLLPSGLILQ</sequence>
<dbReference type="AlphaFoldDB" id="A0A2U3KDZ8"/>
<accession>A0A2U3KDZ8</accession>
<proteinExistence type="predicted"/>
<dbReference type="Proteomes" id="UP000238701">
    <property type="component" value="Unassembled WGS sequence"/>
</dbReference>